<evidence type="ECO:0000256" key="2">
    <source>
        <dbReference type="ARBA" id="ARBA00023274"/>
    </source>
</evidence>
<dbReference type="InterPro" id="IPR000307">
    <property type="entry name" value="Ribosomal_bS16"/>
</dbReference>
<name>A0A3B1B1W9_9ZZZZ</name>
<protein>
    <submittedName>
        <fullName evidence="3">SSU ribosomal protein S16p</fullName>
    </submittedName>
</protein>
<dbReference type="HAMAP" id="MF_00385">
    <property type="entry name" value="Ribosomal_bS16"/>
    <property type="match status" value="1"/>
</dbReference>
<keyword evidence="1 3" id="KW-0689">Ribosomal protein</keyword>
<proteinExistence type="inferred from homology"/>
<dbReference type="SUPFAM" id="SSF54565">
    <property type="entry name" value="Ribosomal protein S16"/>
    <property type="match status" value="1"/>
</dbReference>
<dbReference type="GO" id="GO:0003735">
    <property type="term" value="F:structural constituent of ribosome"/>
    <property type="evidence" value="ECO:0007669"/>
    <property type="project" value="InterPro"/>
</dbReference>
<dbReference type="PANTHER" id="PTHR12919">
    <property type="entry name" value="30S RIBOSOMAL PROTEIN S16"/>
    <property type="match status" value="1"/>
</dbReference>
<evidence type="ECO:0000256" key="1">
    <source>
        <dbReference type="ARBA" id="ARBA00022980"/>
    </source>
</evidence>
<dbReference type="AlphaFoldDB" id="A0A3B1B1W9"/>
<dbReference type="Gene3D" id="3.30.1320.10">
    <property type="match status" value="1"/>
</dbReference>
<reference evidence="3" key="1">
    <citation type="submission" date="2018-06" db="EMBL/GenBank/DDBJ databases">
        <authorList>
            <person name="Zhirakovskaya E."/>
        </authorList>
    </citation>
    <scope>NUCLEOTIDE SEQUENCE</scope>
</reference>
<dbReference type="InterPro" id="IPR023803">
    <property type="entry name" value="Ribosomal_bS16_dom_sf"/>
</dbReference>
<sequence>MVTIRLSRAGAKKRPFYHVVVTDSRNARDGRYIERLGFFNPIATGGEERLRLDRERIEHWVSKGAQTSDRVASLLKEQAKAA</sequence>
<gene>
    <name evidence="3" type="ORF">MNBD_GAMMA26-1558</name>
</gene>
<dbReference type="InterPro" id="IPR020592">
    <property type="entry name" value="Ribosomal_bS16_CS"/>
</dbReference>
<dbReference type="FunFam" id="3.30.1320.10:FF:000001">
    <property type="entry name" value="30S ribosomal protein S16"/>
    <property type="match status" value="1"/>
</dbReference>
<accession>A0A3B1B1W9</accession>
<keyword evidence="2" id="KW-0687">Ribonucleoprotein</keyword>
<dbReference type="GO" id="GO:0006412">
    <property type="term" value="P:translation"/>
    <property type="evidence" value="ECO:0007669"/>
    <property type="project" value="InterPro"/>
</dbReference>
<organism evidence="3">
    <name type="scientific">hydrothermal vent metagenome</name>
    <dbReference type="NCBI Taxonomy" id="652676"/>
    <lineage>
        <taxon>unclassified sequences</taxon>
        <taxon>metagenomes</taxon>
        <taxon>ecological metagenomes</taxon>
    </lineage>
</organism>
<dbReference type="NCBIfam" id="TIGR00002">
    <property type="entry name" value="S16"/>
    <property type="match status" value="1"/>
</dbReference>
<dbReference type="GO" id="GO:0015935">
    <property type="term" value="C:small ribosomal subunit"/>
    <property type="evidence" value="ECO:0007669"/>
    <property type="project" value="TreeGrafter"/>
</dbReference>
<dbReference type="GO" id="GO:0005737">
    <property type="term" value="C:cytoplasm"/>
    <property type="evidence" value="ECO:0007669"/>
    <property type="project" value="UniProtKB-ARBA"/>
</dbReference>
<dbReference type="PANTHER" id="PTHR12919:SF20">
    <property type="entry name" value="SMALL RIBOSOMAL SUBUNIT PROTEIN BS16M"/>
    <property type="match status" value="1"/>
</dbReference>
<dbReference type="PROSITE" id="PS00732">
    <property type="entry name" value="RIBOSOMAL_S16"/>
    <property type="match status" value="1"/>
</dbReference>
<evidence type="ECO:0000313" key="3">
    <source>
        <dbReference type="EMBL" id="VAX05448.1"/>
    </source>
</evidence>
<dbReference type="EMBL" id="UOFX01000006">
    <property type="protein sequence ID" value="VAX05448.1"/>
    <property type="molecule type" value="Genomic_DNA"/>
</dbReference>
<dbReference type="Pfam" id="PF00886">
    <property type="entry name" value="Ribosomal_S16"/>
    <property type="match status" value="1"/>
</dbReference>